<dbReference type="EMBL" id="OC002175">
    <property type="protein sequence ID" value="CAD7261400.1"/>
    <property type="molecule type" value="Genomic_DNA"/>
</dbReference>
<sequence>MCIKLTQGQMPADIVYSFHKNRIVYNGDSTWINSGSRSREERIKSIAPSQDAAIPCASGGRQKKLVTSVNQYRYYGGGDDQRGREEGLFAAPNKRRVGAIRVLSWEGGYWRNSGPVWGGTFKLLAQFGSELRELAQFGGSSSFRPMVPHALPATQQGVARLKRDLELDPEDVLALLSLWEAQHHNNYPYRAPATNWPQYNGYESPDDFDTPEDDGNTEDEEESPNGNWLEGPVYPSSATTYPGGHYSLEKRPSYYYPSYPVQKREGQWGTFPKDKRFMVSRKRQVGDRLTLDYPGN</sequence>
<proteinExistence type="predicted"/>
<reference evidence="2" key="1">
    <citation type="submission" date="2020-11" db="EMBL/GenBank/DDBJ databases">
        <authorList>
            <person name="Tran Van P."/>
        </authorList>
    </citation>
    <scope>NUCLEOTIDE SEQUENCE</scope>
</reference>
<evidence type="ECO:0000256" key="1">
    <source>
        <dbReference type="SAM" id="MobiDB-lite"/>
    </source>
</evidence>
<feature type="region of interest" description="Disordered" evidence="1">
    <location>
        <begin position="190"/>
        <end position="236"/>
    </location>
</feature>
<gene>
    <name evidence="2" type="ORF">TSIB3V08_LOCUS5540</name>
</gene>
<name>A0A7R9G048_TIMSH</name>
<dbReference type="AlphaFoldDB" id="A0A7R9G048"/>
<protein>
    <submittedName>
        <fullName evidence="2">Uncharacterized protein</fullName>
    </submittedName>
</protein>
<accession>A0A7R9G048</accession>
<evidence type="ECO:0000313" key="2">
    <source>
        <dbReference type="EMBL" id="CAD7261400.1"/>
    </source>
</evidence>
<organism evidence="2">
    <name type="scientific">Timema shepardi</name>
    <name type="common">Walking stick</name>
    <dbReference type="NCBI Taxonomy" id="629360"/>
    <lineage>
        <taxon>Eukaryota</taxon>
        <taxon>Metazoa</taxon>
        <taxon>Ecdysozoa</taxon>
        <taxon>Arthropoda</taxon>
        <taxon>Hexapoda</taxon>
        <taxon>Insecta</taxon>
        <taxon>Pterygota</taxon>
        <taxon>Neoptera</taxon>
        <taxon>Polyneoptera</taxon>
        <taxon>Phasmatodea</taxon>
        <taxon>Timematodea</taxon>
        <taxon>Timematoidea</taxon>
        <taxon>Timematidae</taxon>
        <taxon>Timema</taxon>
    </lineage>
</organism>
<feature type="compositionally biased region" description="Acidic residues" evidence="1">
    <location>
        <begin position="204"/>
        <end position="223"/>
    </location>
</feature>